<reference evidence="2" key="1">
    <citation type="journal article" date="2014" name="Int. J. Syst. Evol. Microbiol.">
        <title>Complete genome sequence of Corynebacterium casei LMG S-19264T (=DSM 44701T), isolated from a smear-ripened cheese.</title>
        <authorList>
            <consortium name="US DOE Joint Genome Institute (JGI-PGF)"/>
            <person name="Walter F."/>
            <person name="Albersmeier A."/>
            <person name="Kalinowski J."/>
            <person name="Ruckert C."/>
        </authorList>
    </citation>
    <scope>NUCLEOTIDE SEQUENCE</scope>
    <source>
        <strain evidence="2">JCM 14265</strain>
    </source>
</reference>
<evidence type="ECO:0008006" key="4">
    <source>
        <dbReference type="Google" id="ProtNLM"/>
    </source>
</evidence>
<accession>A0AAV3STE7</accession>
<dbReference type="Proteomes" id="UP001501425">
    <property type="component" value="Unassembled WGS sequence"/>
</dbReference>
<comment type="caution">
    <text evidence="2">The sequence shown here is derived from an EMBL/GenBank/DDBJ whole genome shotgun (WGS) entry which is preliminary data.</text>
</comment>
<gene>
    <name evidence="2" type="ORF">GCM10008994_23220</name>
</gene>
<dbReference type="AlphaFoldDB" id="A0AAV3STE7"/>
<proteinExistence type="predicted"/>
<name>A0AAV3STE7_9EURY</name>
<feature type="region of interest" description="Disordered" evidence="1">
    <location>
        <begin position="123"/>
        <end position="148"/>
    </location>
</feature>
<evidence type="ECO:0000313" key="2">
    <source>
        <dbReference type="EMBL" id="GAA0547706.1"/>
    </source>
</evidence>
<dbReference type="Pfam" id="PF25212">
    <property type="entry name" value="HVO_A0114"/>
    <property type="match status" value="1"/>
</dbReference>
<sequence length="177" mass="19674">MTTLHITVGDREQLRQDTLQFVQDADADELDSEDGNATLQFGTYDDFVDSFTPLRLELIRAIAKETPESMREAARLVDRDVSDVHSDLKQLDVLGILTLDEGGPSGAIQPVVPFDRIEVHSGNSAETHPFRGGRKRARSVQQSTDYDRGRLPNSFELSAIHMMYGEAAHCSGETRRG</sequence>
<dbReference type="EMBL" id="BAAADQ010000013">
    <property type="protein sequence ID" value="GAA0547706.1"/>
    <property type="molecule type" value="Genomic_DNA"/>
</dbReference>
<evidence type="ECO:0000256" key="1">
    <source>
        <dbReference type="SAM" id="MobiDB-lite"/>
    </source>
</evidence>
<organism evidence="2 3">
    <name type="scientific">Halorubrum ejinorense</name>
    <dbReference type="NCBI Taxonomy" id="425309"/>
    <lineage>
        <taxon>Archaea</taxon>
        <taxon>Methanobacteriati</taxon>
        <taxon>Methanobacteriota</taxon>
        <taxon>Stenosarchaea group</taxon>
        <taxon>Halobacteria</taxon>
        <taxon>Halobacteriales</taxon>
        <taxon>Haloferacaceae</taxon>
        <taxon>Halorubrum</taxon>
    </lineage>
</organism>
<evidence type="ECO:0000313" key="3">
    <source>
        <dbReference type="Proteomes" id="UP001501425"/>
    </source>
</evidence>
<reference evidence="2" key="2">
    <citation type="submission" date="2023-12" db="EMBL/GenBank/DDBJ databases">
        <authorList>
            <person name="Sun Q."/>
            <person name="Inoue M."/>
        </authorList>
    </citation>
    <scope>NUCLEOTIDE SEQUENCE</scope>
    <source>
        <strain evidence="2">JCM 14265</strain>
    </source>
</reference>
<protein>
    <recommendedName>
        <fullName evidence="4">Transcriptional regulator</fullName>
    </recommendedName>
</protein>